<keyword evidence="3" id="KW-1185">Reference proteome</keyword>
<dbReference type="AlphaFoldDB" id="A0A9X0R379"/>
<evidence type="ECO:0000256" key="1">
    <source>
        <dbReference type="SAM" id="MobiDB-lite"/>
    </source>
</evidence>
<dbReference type="Proteomes" id="UP000600101">
    <property type="component" value="Unassembled WGS sequence"/>
</dbReference>
<feature type="region of interest" description="Disordered" evidence="1">
    <location>
        <begin position="65"/>
        <end position="126"/>
    </location>
</feature>
<reference evidence="2" key="1">
    <citation type="submission" date="2020-08" db="EMBL/GenBank/DDBJ databases">
        <authorList>
            <person name="Hu Y."/>
            <person name="Nguyen S.V."/>
            <person name="Li F."/>
            <person name="Fanning S."/>
        </authorList>
    </citation>
    <scope>NUCLEOTIDE SEQUENCE</scope>
    <source>
        <strain evidence="2">SYSU D8009</strain>
    </source>
</reference>
<comment type="caution">
    <text evidence="2">The sequence shown here is derived from an EMBL/GenBank/DDBJ whole genome shotgun (WGS) entry which is preliminary data.</text>
</comment>
<dbReference type="RefSeq" id="WP_186773748.1">
    <property type="nucleotide sequence ID" value="NZ_JACOMF010000106.1"/>
</dbReference>
<evidence type="ECO:0000313" key="3">
    <source>
        <dbReference type="Proteomes" id="UP000600101"/>
    </source>
</evidence>
<dbReference type="EMBL" id="JACOMF010000106">
    <property type="protein sequence ID" value="MBC4019011.1"/>
    <property type="molecule type" value="Genomic_DNA"/>
</dbReference>
<feature type="compositionally biased region" description="Basic and acidic residues" evidence="1">
    <location>
        <begin position="67"/>
        <end position="85"/>
    </location>
</feature>
<accession>A0A9X0R379</accession>
<gene>
    <name evidence="2" type="ORF">H7965_27615</name>
</gene>
<protein>
    <submittedName>
        <fullName evidence="2">Uncharacterized protein</fullName>
    </submittedName>
</protein>
<proteinExistence type="predicted"/>
<sequence>MELTREQFEVAKACGCTFFPASEAQAQRLAMQRRVFTLGGKPFLATRDGGGFFETHATLALLIDGHMPGREPKPEETAKQAEAADAKAAGEIAAERGDAGGSGAQVVPRRSSARPRTPWRGDKRGA</sequence>
<name>A0A9X0R379_9PROT</name>
<organism evidence="2 3">
    <name type="scientific">Siccirubricoccus deserti</name>
    <dbReference type="NCBI Taxonomy" id="2013562"/>
    <lineage>
        <taxon>Bacteria</taxon>
        <taxon>Pseudomonadati</taxon>
        <taxon>Pseudomonadota</taxon>
        <taxon>Alphaproteobacteria</taxon>
        <taxon>Acetobacterales</taxon>
        <taxon>Roseomonadaceae</taxon>
        <taxon>Siccirubricoccus</taxon>
    </lineage>
</organism>
<evidence type="ECO:0000313" key="2">
    <source>
        <dbReference type="EMBL" id="MBC4019011.1"/>
    </source>
</evidence>